<accession>A0A9W8CEA3</accession>
<name>A0A9W8CEA3_9POAL</name>
<protein>
    <submittedName>
        <fullName evidence="2">Uncharacterized protein</fullName>
    </submittedName>
</protein>
<keyword evidence="3" id="KW-1185">Reference proteome</keyword>
<evidence type="ECO:0000313" key="3">
    <source>
        <dbReference type="Proteomes" id="UP001164776"/>
    </source>
</evidence>
<feature type="compositionally biased region" description="Polar residues" evidence="1">
    <location>
        <begin position="23"/>
        <end position="37"/>
    </location>
</feature>
<comment type="caution">
    <text evidence="2">The sequence shown here is derived from an EMBL/GenBank/DDBJ whole genome shotgun (WGS) entry which is preliminary data.</text>
</comment>
<dbReference type="AlphaFoldDB" id="A0A9W8CEA3"/>
<dbReference type="Proteomes" id="UP001164776">
    <property type="component" value="Unassembled WGS sequence"/>
</dbReference>
<proteinExistence type="predicted"/>
<reference evidence="2 3" key="1">
    <citation type="submission" date="2022-10" db="EMBL/GenBank/DDBJ databases">
        <title>WGS assembly of Paspalum vaginatum 540-79.</title>
        <authorList>
            <person name="Sun G."/>
            <person name="Wase N."/>
            <person name="Shu S."/>
            <person name="Jenkins J."/>
            <person name="Zhou B."/>
            <person name="Torres-Rodriguez J."/>
            <person name="Chen C."/>
            <person name="Sandor L."/>
            <person name="Plott C."/>
            <person name="Yoshinga Y."/>
            <person name="Daum C."/>
            <person name="Qi P."/>
            <person name="Barry K."/>
            <person name="Lipzen A."/>
            <person name="Berry L."/>
            <person name="Pedersen C."/>
            <person name="Gottilla T."/>
            <person name="Foltz A."/>
            <person name="Yu H."/>
            <person name="O'Malley R."/>
            <person name="Zhang C."/>
            <person name="Devos K."/>
            <person name="Sigmon B."/>
            <person name="Yu B."/>
            <person name="Obata T."/>
            <person name="Schmutz J."/>
            <person name="Schnable J."/>
        </authorList>
    </citation>
    <scope>NUCLEOTIDE SEQUENCE [LARGE SCALE GENOMIC DNA]</scope>
    <source>
        <strain evidence="3">cv. 540-79</strain>
    </source>
</reference>
<evidence type="ECO:0000256" key="1">
    <source>
        <dbReference type="SAM" id="MobiDB-lite"/>
    </source>
</evidence>
<dbReference type="EMBL" id="MU629842">
    <property type="protein sequence ID" value="KAJ1254980.1"/>
    <property type="molecule type" value="Genomic_DNA"/>
</dbReference>
<feature type="region of interest" description="Disordered" evidence="1">
    <location>
        <begin position="1"/>
        <end position="70"/>
    </location>
</feature>
<gene>
    <name evidence="2" type="ORF">BS78_K303600</name>
</gene>
<evidence type="ECO:0000313" key="2">
    <source>
        <dbReference type="EMBL" id="KAJ1254980.1"/>
    </source>
</evidence>
<organism evidence="2 3">
    <name type="scientific">Paspalum vaginatum</name>
    <name type="common">seashore paspalum</name>
    <dbReference type="NCBI Taxonomy" id="158149"/>
    <lineage>
        <taxon>Eukaryota</taxon>
        <taxon>Viridiplantae</taxon>
        <taxon>Streptophyta</taxon>
        <taxon>Embryophyta</taxon>
        <taxon>Tracheophyta</taxon>
        <taxon>Spermatophyta</taxon>
        <taxon>Magnoliopsida</taxon>
        <taxon>Liliopsida</taxon>
        <taxon>Poales</taxon>
        <taxon>Poaceae</taxon>
        <taxon>PACMAD clade</taxon>
        <taxon>Panicoideae</taxon>
        <taxon>Andropogonodae</taxon>
        <taxon>Paspaleae</taxon>
        <taxon>Paspalinae</taxon>
        <taxon>Paspalum</taxon>
    </lineage>
</organism>
<sequence length="70" mass="7424">MTRIHRSPENGHLLNGDIRQTEIKPSTGTSEAITSAGNVPDLGDQKDEHGKTSKNTKTEISVFPSPAAPG</sequence>